<evidence type="ECO:0000256" key="6">
    <source>
        <dbReference type="ARBA" id="ARBA00022960"/>
    </source>
</evidence>
<keyword evidence="4" id="KW-0378">Hydrolase</keyword>
<evidence type="ECO:0000256" key="7">
    <source>
        <dbReference type="ARBA" id="ARBA00022984"/>
    </source>
</evidence>
<evidence type="ECO:0000256" key="5">
    <source>
        <dbReference type="ARBA" id="ARBA00022692"/>
    </source>
</evidence>
<evidence type="ECO:0000256" key="3">
    <source>
        <dbReference type="ARBA" id="ARBA00022475"/>
    </source>
</evidence>
<accession>A0AAE3XKQ4</accession>
<evidence type="ECO:0000259" key="12">
    <source>
        <dbReference type="Pfam" id="PF03717"/>
    </source>
</evidence>
<dbReference type="GO" id="GO:0009252">
    <property type="term" value="P:peptidoglycan biosynthetic process"/>
    <property type="evidence" value="ECO:0007669"/>
    <property type="project" value="UniProtKB-KW"/>
</dbReference>
<keyword evidence="8" id="KW-1133">Transmembrane helix</keyword>
<dbReference type="GO" id="GO:0071555">
    <property type="term" value="P:cell wall organization"/>
    <property type="evidence" value="ECO:0007669"/>
    <property type="project" value="UniProtKB-KW"/>
</dbReference>
<feature type="domain" description="Penicillin-binding protein transpeptidase" evidence="11">
    <location>
        <begin position="253"/>
        <end position="575"/>
    </location>
</feature>
<keyword evidence="4" id="KW-0121">Carboxypeptidase</keyword>
<dbReference type="Gene3D" id="3.90.1310.10">
    <property type="entry name" value="Penicillin-binding protein 2a (Domain 2)"/>
    <property type="match status" value="1"/>
</dbReference>
<dbReference type="PANTHER" id="PTHR30627:SF2">
    <property type="entry name" value="PEPTIDOGLYCAN D,D-TRANSPEPTIDASE MRDA"/>
    <property type="match status" value="1"/>
</dbReference>
<comment type="caution">
    <text evidence="13">The sequence shown here is derived from an EMBL/GenBank/DDBJ whole genome shotgun (WGS) entry which is preliminary data.</text>
</comment>
<evidence type="ECO:0000256" key="2">
    <source>
        <dbReference type="ARBA" id="ARBA00004236"/>
    </source>
</evidence>
<dbReference type="InterPro" id="IPR050515">
    <property type="entry name" value="Beta-lactam/transpept"/>
</dbReference>
<dbReference type="GO" id="GO:0008658">
    <property type="term" value="F:penicillin binding"/>
    <property type="evidence" value="ECO:0007669"/>
    <property type="project" value="InterPro"/>
</dbReference>
<dbReference type="SUPFAM" id="SSF56519">
    <property type="entry name" value="Penicillin binding protein dimerisation domain"/>
    <property type="match status" value="1"/>
</dbReference>
<dbReference type="GO" id="GO:0008360">
    <property type="term" value="P:regulation of cell shape"/>
    <property type="evidence" value="ECO:0007669"/>
    <property type="project" value="UniProtKB-KW"/>
</dbReference>
<keyword evidence="10" id="KW-0961">Cell wall biogenesis/degradation</keyword>
<dbReference type="PANTHER" id="PTHR30627">
    <property type="entry name" value="PEPTIDOGLYCAN D,D-TRANSPEPTIDASE"/>
    <property type="match status" value="1"/>
</dbReference>
<dbReference type="Pfam" id="PF03717">
    <property type="entry name" value="PBP_dimer"/>
    <property type="match status" value="1"/>
</dbReference>
<keyword evidence="5" id="KW-0812">Transmembrane</keyword>
<dbReference type="InterPro" id="IPR001460">
    <property type="entry name" value="PCN-bd_Tpept"/>
</dbReference>
<dbReference type="GO" id="GO:0071972">
    <property type="term" value="F:peptidoglycan L,D-transpeptidase activity"/>
    <property type="evidence" value="ECO:0007669"/>
    <property type="project" value="TreeGrafter"/>
</dbReference>
<dbReference type="Proteomes" id="UP001185092">
    <property type="component" value="Unassembled WGS sequence"/>
</dbReference>
<sequence length="603" mass="67523">MNSEQKKYIVQGAVLFIVVIFLVRLAKLQVFDSTYKSAAENNIMRKYTEYPYRGLITDREGDFLVINEPVYDLVVVPNEVRGLDTLSFCELFGIEKVDFEEKLSSAKKYSWVKSSAFLKQFSNQEVAAFQDFLVNYPGFYLEARTIRSYPQHILAGALGYTGEVSAEKLERDTTGYYRRGDFIGINGLERYYEGELRGKRGVRYKMVDVRGIVKGKFKEGEYDTLSQPGMILKSTIDPELQKYGELLMDGKMGSIVAIEPRTGEVLSIISAPSYDPNLLSGRNFGSNYGVLVKDSLRPLFNRPIMATYPPGSIFKMVNSLIFLQEGVIGPHEKIYCDNSLIKDHAPPGSYDVKKSIQYSSNNFYVIMFKRLLEQGRDPNRFKDAAIGLEKWKSYVNKFGLGSRLGVDLPNEKSGSIPGRSLYDKFYGRNRWKASTIASLSIGQGEMLVTPIQMANVAAIIANKGYYYPPHIIKEIGESGAPLDKYQEKYYTGINREYFDPIYEGMSLAADKAARSLVPGINICGKTGTAQNPHGADHSVFVAFAPKENPKIALAVYVENAGWGARAAASIASLMMEKYLKGEVSQEDLEAYVLKGDFLDGEMN</sequence>
<proteinExistence type="predicted"/>
<name>A0AAE3XKQ4_9BACT</name>
<evidence type="ECO:0000256" key="9">
    <source>
        <dbReference type="ARBA" id="ARBA00023136"/>
    </source>
</evidence>
<dbReference type="EMBL" id="JAVDQD010000001">
    <property type="protein sequence ID" value="MDR6238398.1"/>
    <property type="molecule type" value="Genomic_DNA"/>
</dbReference>
<keyword evidence="7" id="KW-0573">Peptidoglycan synthesis</keyword>
<evidence type="ECO:0000313" key="14">
    <source>
        <dbReference type="Proteomes" id="UP001185092"/>
    </source>
</evidence>
<dbReference type="Pfam" id="PF00905">
    <property type="entry name" value="Transpeptidase"/>
    <property type="match status" value="1"/>
</dbReference>
<dbReference type="RefSeq" id="WP_309937886.1">
    <property type="nucleotide sequence ID" value="NZ_AP025305.1"/>
</dbReference>
<evidence type="ECO:0000259" key="11">
    <source>
        <dbReference type="Pfam" id="PF00905"/>
    </source>
</evidence>
<keyword evidence="4" id="KW-0645">Protease</keyword>
<gene>
    <name evidence="13" type="ORF">HNQ88_001374</name>
</gene>
<evidence type="ECO:0000256" key="8">
    <source>
        <dbReference type="ARBA" id="ARBA00022989"/>
    </source>
</evidence>
<keyword evidence="9" id="KW-0472">Membrane</keyword>
<dbReference type="InterPro" id="IPR036138">
    <property type="entry name" value="PBP_dimer_sf"/>
</dbReference>
<protein>
    <submittedName>
        <fullName evidence="13">Penicillin-binding protein 2</fullName>
    </submittedName>
</protein>
<dbReference type="AlphaFoldDB" id="A0AAE3XKQ4"/>
<evidence type="ECO:0000256" key="10">
    <source>
        <dbReference type="ARBA" id="ARBA00023316"/>
    </source>
</evidence>
<evidence type="ECO:0000313" key="13">
    <source>
        <dbReference type="EMBL" id="MDR6238398.1"/>
    </source>
</evidence>
<organism evidence="13 14">
    <name type="scientific">Aureibacter tunicatorum</name>
    <dbReference type="NCBI Taxonomy" id="866807"/>
    <lineage>
        <taxon>Bacteria</taxon>
        <taxon>Pseudomonadati</taxon>
        <taxon>Bacteroidota</taxon>
        <taxon>Cytophagia</taxon>
        <taxon>Cytophagales</taxon>
        <taxon>Persicobacteraceae</taxon>
        <taxon>Aureibacter</taxon>
    </lineage>
</organism>
<keyword evidence="3" id="KW-1003">Cell membrane</keyword>
<reference evidence="13" key="1">
    <citation type="submission" date="2023-07" db="EMBL/GenBank/DDBJ databases">
        <title>Genomic Encyclopedia of Type Strains, Phase IV (KMG-IV): sequencing the most valuable type-strain genomes for metagenomic binning, comparative biology and taxonomic classification.</title>
        <authorList>
            <person name="Goeker M."/>
        </authorList>
    </citation>
    <scope>NUCLEOTIDE SEQUENCE</scope>
    <source>
        <strain evidence="13">DSM 26174</strain>
    </source>
</reference>
<comment type="subcellular location">
    <subcellularLocation>
        <location evidence="2">Cell membrane</location>
    </subcellularLocation>
    <subcellularLocation>
        <location evidence="1">Membrane</location>
        <topology evidence="1">Single-pass membrane protein</topology>
    </subcellularLocation>
</comment>
<dbReference type="Gene3D" id="3.30.1390.30">
    <property type="entry name" value="Penicillin-binding protein 2a, domain 3"/>
    <property type="match status" value="1"/>
</dbReference>
<dbReference type="InterPro" id="IPR005311">
    <property type="entry name" value="PBP_dimer"/>
</dbReference>
<keyword evidence="6" id="KW-0133">Cell shape</keyword>
<feature type="domain" description="Penicillin-binding protein dimerisation" evidence="12">
    <location>
        <begin position="49"/>
        <end position="212"/>
    </location>
</feature>
<evidence type="ECO:0000256" key="4">
    <source>
        <dbReference type="ARBA" id="ARBA00022645"/>
    </source>
</evidence>
<dbReference type="SUPFAM" id="SSF56601">
    <property type="entry name" value="beta-lactamase/transpeptidase-like"/>
    <property type="match status" value="1"/>
</dbReference>
<evidence type="ECO:0000256" key="1">
    <source>
        <dbReference type="ARBA" id="ARBA00004167"/>
    </source>
</evidence>
<keyword evidence="14" id="KW-1185">Reference proteome</keyword>
<dbReference type="Gene3D" id="3.40.710.10">
    <property type="entry name" value="DD-peptidase/beta-lactamase superfamily"/>
    <property type="match status" value="1"/>
</dbReference>
<dbReference type="GO" id="GO:0005886">
    <property type="term" value="C:plasma membrane"/>
    <property type="evidence" value="ECO:0007669"/>
    <property type="project" value="UniProtKB-SubCell"/>
</dbReference>
<dbReference type="InterPro" id="IPR012338">
    <property type="entry name" value="Beta-lactam/transpept-like"/>
</dbReference>